<dbReference type="Proteomes" id="UP001150641">
    <property type="component" value="Unassembled WGS sequence"/>
</dbReference>
<comment type="caution">
    <text evidence="1">The sequence shown here is derived from an EMBL/GenBank/DDBJ whole genome shotgun (WGS) entry which is preliminary data.</text>
</comment>
<reference evidence="1" key="1">
    <citation type="submission" date="2022-03" db="EMBL/GenBank/DDBJ databases">
        <title>Proposal of a novel genus Dryocolo and two novel species.</title>
        <authorList>
            <person name="Maddock D.W."/>
            <person name="Brady C.L."/>
            <person name="Denman S."/>
            <person name="Arnold D."/>
        </authorList>
    </citation>
    <scope>NUCLEOTIDE SEQUENCE</scope>
    <source>
        <strain evidence="1">H6W4</strain>
    </source>
</reference>
<dbReference type="InterPro" id="IPR029058">
    <property type="entry name" value="AB_hydrolase_fold"/>
</dbReference>
<dbReference type="SUPFAM" id="SSF53474">
    <property type="entry name" value="alpha/beta-Hydrolases"/>
    <property type="match status" value="1"/>
</dbReference>
<dbReference type="RefSeq" id="WP_271130462.1">
    <property type="nucleotide sequence ID" value="NZ_JALHAP010000075.1"/>
</dbReference>
<evidence type="ECO:0000313" key="1">
    <source>
        <dbReference type="EMBL" id="MCT4701571.1"/>
    </source>
</evidence>
<dbReference type="EMBL" id="JALHAP010000075">
    <property type="protein sequence ID" value="MCT4701571.1"/>
    <property type="molecule type" value="Genomic_DNA"/>
</dbReference>
<dbReference type="AlphaFoldDB" id="A0A9X3AN72"/>
<evidence type="ECO:0000313" key="2">
    <source>
        <dbReference type="Proteomes" id="UP001150641"/>
    </source>
</evidence>
<keyword evidence="2" id="KW-1185">Reference proteome</keyword>
<proteinExistence type="predicted"/>
<sequence>MMEDLIFNRGNKLPIHYRFKKSAGDGDHLLIVMSGFNIPDPTIYDCSNVLTHCDSHILWIKDDFNGLPAYYLCNNMSFDIESGVSLLISGVIDYLKCGRVSIVGGSKGGSMALYYGIKHNLNNIITAVPQFNIGSYVAHGSYWEHVGKQMMGTITETNIAHLNAKLPYMVEQTKQKNSHIYLFTSPVDEQYLSEIVPHLPLFSHYEHFNLIESKSRLLTQHNQVMGFNLKLILALIYQFENGISPAWGHVRNGNGWDNKEAGV</sequence>
<gene>
    <name evidence="1" type="ORF">MUA00_07105</name>
</gene>
<accession>A0A9X3AN72</accession>
<protein>
    <submittedName>
        <fullName evidence="1">Uncharacterized protein</fullName>
    </submittedName>
</protein>
<organism evidence="1 2">
    <name type="scientific">Dryocola boscaweniae</name>
    <dbReference type="NCBI Taxonomy" id="2925397"/>
    <lineage>
        <taxon>Bacteria</taxon>
        <taxon>Pseudomonadati</taxon>
        <taxon>Pseudomonadota</taxon>
        <taxon>Gammaproteobacteria</taxon>
        <taxon>Enterobacterales</taxon>
        <taxon>Enterobacteriaceae</taxon>
        <taxon>Dryocola</taxon>
    </lineage>
</organism>
<name>A0A9X3AN72_9ENTR</name>